<evidence type="ECO:0000256" key="2">
    <source>
        <dbReference type="ARBA" id="ARBA00007018"/>
    </source>
</evidence>
<evidence type="ECO:0000256" key="3">
    <source>
        <dbReference type="ARBA" id="ARBA00022692"/>
    </source>
</evidence>
<feature type="transmembrane region" description="Helical" evidence="7">
    <location>
        <begin position="277"/>
        <end position="300"/>
    </location>
</feature>
<dbReference type="Pfam" id="PF03006">
    <property type="entry name" value="HlyIII"/>
    <property type="match status" value="1"/>
</dbReference>
<reference evidence="8 9" key="1">
    <citation type="journal article" date="2018" name="Sci. Rep.">
        <title>Comparative analysis of the Pocillopora damicornis genome highlights role of immune system in coral evolution.</title>
        <authorList>
            <person name="Cunning R."/>
            <person name="Bay R.A."/>
            <person name="Gillette P."/>
            <person name="Baker A.C."/>
            <person name="Traylor-Knowles N."/>
        </authorList>
    </citation>
    <scope>NUCLEOTIDE SEQUENCE [LARGE SCALE GENOMIC DNA]</scope>
    <source>
        <strain evidence="8">RSMAS</strain>
        <tissue evidence="8">Whole animal</tissue>
    </source>
</reference>
<keyword evidence="6" id="KW-0862">Zinc</keyword>
<feature type="binding site" evidence="6">
    <location>
        <position position="240"/>
    </location>
    <ligand>
        <name>Zn(2+)</name>
        <dbReference type="ChEBI" id="CHEBI:29105"/>
    </ligand>
</feature>
<feature type="transmembrane region" description="Helical" evidence="7">
    <location>
        <begin position="76"/>
        <end position="100"/>
    </location>
</feature>
<keyword evidence="6" id="KW-0479">Metal-binding</keyword>
<feature type="transmembrane region" description="Helical" evidence="7">
    <location>
        <begin position="147"/>
        <end position="165"/>
    </location>
</feature>
<evidence type="ECO:0000313" key="8">
    <source>
        <dbReference type="EMBL" id="RMX41410.1"/>
    </source>
</evidence>
<name>A0A3M6TJ57_POCDA</name>
<evidence type="ECO:0000256" key="5">
    <source>
        <dbReference type="ARBA" id="ARBA00023136"/>
    </source>
</evidence>
<dbReference type="PANTHER" id="PTHR20855">
    <property type="entry name" value="ADIPOR/PROGESTIN RECEPTOR-RELATED"/>
    <property type="match status" value="1"/>
</dbReference>
<feature type="transmembrane region" description="Helical" evidence="7">
    <location>
        <begin position="107"/>
        <end position="127"/>
    </location>
</feature>
<gene>
    <name evidence="8" type="ORF">pdam_00013500</name>
</gene>
<comment type="caution">
    <text evidence="8">The sequence shown here is derived from an EMBL/GenBank/DDBJ whole genome shotgun (WGS) entry which is preliminary data.</text>
</comment>
<accession>A0A3M6TJ57</accession>
<evidence type="ECO:0000256" key="1">
    <source>
        <dbReference type="ARBA" id="ARBA00004141"/>
    </source>
</evidence>
<evidence type="ECO:0000256" key="7">
    <source>
        <dbReference type="SAM" id="Phobius"/>
    </source>
</evidence>
<feature type="transmembrane region" description="Helical" evidence="7">
    <location>
        <begin position="177"/>
        <end position="197"/>
    </location>
</feature>
<dbReference type="InterPro" id="IPR004254">
    <property type="entry name" value="AdipoR/HlyIII-related"/>
</dbReference>
<keyword evidence="5 7" id="KW-0472">Membrane</keyword>
<evidence type="ECO:0000313" key="9">
    <source>
        <dbReference type="Proteomes" id="UP000275408"/>
    </source>
</evidence>
<dbReference type="GO" id="GO:0016020">
    <property type="term" value="C:membrane"/>
    <property type="evidence" value="ECO:0007669"/>
    <property type="project" value="UniProtKB-SubCell"/>
</dbReference>
<dbReference type="GO" id="GO:0046872">
    <property type="term" value="F:metal ion binding"/>
    <property type="evidence" value="ECO:0007669"/>
    <property type="project" value="UniProtKB-KW"/>
</dbReference>
<keyword evidence="9" id="KW-1185">Reference proteome</keyword>
<dbReference type="PANTHER" id="PTHR20855:SF143">
    <property type="entry name" value="MEMBRANE PROGESTIN RECEPTOR EPSILON"/>
    <property type="match status" value="1"/>
</dbReference>
<keyword evidence="4 7" id="KW-1133">Transmembrane helix</keyword>
<proteinExistence type="inferred from homology"/>
<feature type="non-terminal residue" evidence="8">
    <location>
        <position position="316"/>
    </location>
</feature>
<comment type="similarity">
    <text evidence="2">Belongs to the ADIPOR family.</text>
</comment>
<dbReference type="OrthoDB" id="529367at2759"/>
<dbReference type="EMBL" id="RCHS01003494">
    <property type="protein sequence ID" value="RMX41410.1"/>
    <property type="molecule type" value="Genomic_DNA"/>
</dbReference>
<dbReference type="Proteomes" id="UP000275408">
    <property type="component" value="Unassembled WGS sequence"/>
</dbReference>
<organism evidence="8 9">
    <name type="scientific">Pocillopora damicornis</name>
    <name type="common">Cauliflower coral</name>
    <name type="synonym">Millepora damicornis</name>
    <dbReference type="NCBI Taxonomy" id="46731"/>
    <lineage>
        <taxon>Eukaryota</taxon>
        <taxon>Metazoa</taxon>
        <taxon>Cnidaria</taxon>
        <taxon>Anthozoa</taxon>
        <taxon>Hexacorallia</taxon>
        <taxon>Scleractinia</taxon>
        <taxon>Astrocoeniina</taxon>
        <taxon>Pocilloporidae</taxon>
        <taxon>Pocillopora</taxon>
    </lineage>
</organism>
<feature type="binding site" evidence="6">
    <location>
        <position position="98"/>
    </location>
    <ligand>
        <name>Zn(2+)</name>
        <dbReference type="ChEBI" id="CHEBI:29105"/>
    </ligand>
</feature>
<comment type="subcellular location">
    <subcellularLocation>
        <location evidence="1">Membrane</location>
        <topology evidence="1">Multi-pass membrane protein</topology>
    </subcellularLocation>
</comment>
<dbReference type="GO" id="GO:0038023">
    <property type="term" value="F:signaling receptor activity"/>
    <property type="evidence" value="ECO:0007669"/>
    <property type="project" value="TreeGrafter"/>
</dbReference>
<protein>
    <submittedName>
        <fullName evidence="8">Uncharacterized protein</fullName>
    </submittedName>
</protein>
<evidence type="ECO:0000256" key="4">
    <source>
        <dbReference type="ARBA" id="ARBA00022989"/>
    </source>
</evidence>
<feature type="non-terminal residue" evidence="8">
    <location>
        <position position="1"/>
    </location>
</feature>
<dbReference type="AlphaFoldDB" id="A0A3M6TJ57"/>
<sequence>RDLGLAGLQEFSSYFTIKNTKDNFDYPVDKLPLEFREPFITSGYRRPHLSAGECIQTLIFRSIIIFREHNSSNDVIFYPLLSLAIGMNAAPLMSVGAHLFNSMLSKILHVCFFFDYAAISVYAFSVGQASYFYSRPVNNDWLIFRSYSLFIVVCATVSIFSNFSCCASRHRWIDFKFLIRTGTFVTSFFINTLPYWLRIYDCISDVDCNVASCHPDATFYALQLPEQLLPGVFDFFGRSHHILYICDAIGTMDEYTAVYLDMLGRRKAMENLSIVPSYGNCLCVTLLVVISNIAVVLWFTNSVEKTEERKALGKAK</sequence>
<keyword evidence="3 7" id="KW-0812">Transmembrane</keyword>
<evidence type="ECO:0000256" key="6">
    <source>
        <dbReference type="PIRSR" id="PIRSR604254-1"/>
    </source>
</evidence>